<evidence type="ECO:0000259" key="4">
    <source>
        <dbReference type="Pfam" id="PF01965"/>
    </source>
</evidence>
<protein>
    <submittedName>
        <fullName evidence="5">DJ-1/PfpI family protein</fullName>
    </submittedName>
</protein>
<dbReference type="PANTHER" id="PTHR43130">
    <property type="entry name" value="ARAC-FAMILY TRANSCRIPTIONAL REGULATOR"/>
    <property type="match status" value="1"/>
</dbReference>
<dbReference type="InterPro" id="IPR002818">
    <property type="entry name" value="DJ-1/PfpI"/>
</dbReference>
<dbReference type="Gene3D" id="3.40.50.880">
    <property type="match status" value="2"/>
</dbReference>
<dbReference type="InterPro" id="IPR052158">
    <property type="entry name" value="INH-QAR"/>
</dbReference>
<keyword evidence="6" id="KW-1185">Reference proteome</keyword>
<comment type="caution">
    <text evidence="5">The sequence shown here is derived from an EMBL/GenBank/DDBJ whole genome shotgun (WGS) entry which is preliminary data.</text>
</comment>
<evidence type="ECO:0000256" key="3">
    <source>
        <dbReference type="SAM" id="SignalP"/>
    </source>
</evidence>
<evidence type="ECO:0000313" key="6">
    <source>
        <dbReference type="Proteomes" id="UP001596175"/>
    </source>
</evidence>
<name>A0ABV9ZE56_9PSEU</name>
<keyword evidence="3" id="KW-0732">Signal</keyword>
<feature type="chain" id="PRO_5045731580" evidence="3">
    <location>
        <begin position="25"/>
        <end position="479"/>
    </location>
</feature>
<reference evidence="6" key="1">
    <citation type="journal article" date="2019" name="Int. J. Syst. Evol. Microbiol.">
        <title>The Global Catalogue of Microorganisms (GCM) 10K type strain sequencing project: providing services to taxonomists for standard genome sequencing and annotation.</title>
        <authorList>
            <consortium name="The Broad Institute Genomics Platform"/>
            <consortium name="The Broad Institute Genome Sequencing Center for Infectious Disease"/>
            <person name="Wu L."/>
            <person name="Ma J."/>
        </authorList>
    </citation>
    <scope>NUCLEOTIDE SEQUENCE [LARGE SCALE GENOMIC DNA]</scope>
    <source>
        <strain evidence="6">XZYJ18</strain>
    </source>
</reference>
<gene>
    <name evidence="5" type="ORF">ACFPK1_11485</name>
</gene>
<feature type="region of interest" description="Disordered" evidence="1">
    <location>
        <begin position="429"/>
        <end position="457"/>
    </location>
</feature>
<dbReference type="SUPFAM" id="SSF52317">
    <property type="entry name" value="Class I glutamine amidotransferase-like"/>
    <property type="match status" value="2"/>
</dbReference>
<feature type="signal peptide" evidence="3">
    <location>
        <begin position="1"/>
        <end position="24"/>
    </location>
</feature>
<feature type="compositionally biased region" description="Low complexity" evidence="1">
    <location>
        <begin position="430"/>
        <end position="439"/>
    </location>
</feature>
<evidence type="ECO:0000313" key="5">
    <source>
        <dbReference type="EMBL" id="MFC5138856.1"/>
    </source>
</evidence>
<feature type="domain" description="DJ-1/PfpI" evidence="4">
    <location>
        <begin position="60"/>
        <end position="222"/>
    </location>
</feature>
<feature type="transmembrane region" description="Helical" evidence="2">
    <location>
        <begin position="399"/>
        <end position="422"/>
    </location>
</feature>
<dbReference type="EMBL" id="JBHSKG010000005">
    <property type="protein sequence ID" value="MFC5138856.1"/>
    <property type="molecule type" value="Genomic_DNA"/>
</dbReference>
<evidence type="ECO:0000256" key="2">
    <source>
        <dbReference type="SAM" id="Phobius"/>
    </source>
</evidence>
<dbReference type="InterPro" id="IPR029062">
    <property type="entry name" value="Class_I_gatase-like"/>
</dbReference>
<accession>A0ABV9ZE56</accession>
<keyword evidence="2" id="KW-0812">Transmembrane</keyword>
<dbReference type="Proteomes" id="UP001596175">
    <property type="component" value="Unassembled WGS sequence"/>
</dbReference>
<dbReference type="Pfam" id="PF01965">
    <property type="entry name" value="DJ-1_PfpI"/>
    <property type="match status" value="1"/>
</dbReference>
<organism evidence="5 6">
    <name type="scientific">Actinomycetospora rhizophila</name>
    <dbReference type="NCBI Taxonomy" id="1416876"/>
    <lineage>
        <taxon>Bacteria</taxon>
        <taxon>Bacillati</taxon>
        <taxon>Actinomycetota</taxon>
        <taxon>Actinomycetes</taxon>
        <taxon>Pseudonocardiales</taxon>
        <taxon>Pseudonocardiaceae</taxon>
        <taxon>Actinomycetospora</taxon>
    </lineage>
</organism>
<evidence type="ECO:0000256" key="1">
    <source>
        <dbReference type="SAM" id="MobiDB-lite"/>
    </source>
</evidence>
<keyword evidence="2" id="KW-1133">Transmembrane helix</keyword>
<keyword evidence="2" id="KW-0472">Membrane</keyword>
<proteinExistence type="predicted"/>
<dbReference type="PANTHER" id="PTHR43130:SF3">
    <property type="entry name" value="HTH-TYPE TRANSCRIPTIONAL REGULATOR RV1931C"/>
    <property type="match status" value="1"/>
</dbReference>
<sequence length="479" mass="48597">MRLRTVLARLAVALLILAVPAVGAAIAAPATFAAIYAPGPPRAVPPPAPLPHDPTRPTAVVVLGLEGTEVSDVLAPYEVLAATGRLNVYTVAAERRPVTLTGGLDLVPDLSFDALAALVGVPDLVVVPAMADVGEPTDAPVAAWLRAQRGAQYLAICNGSGVLAASGVLDGRTATAHRLGLAGFEAQYPAVRWVRGERVVDGGDVVSTAGVLSGIAGTLRLVEHRFGPEVAAGAAAAIGWDPARGDLPLASGPAVPGPAAVVNAGFRWRPASLGVLLTDGVGEVELASVFDVHGGQSLAARTTALSPDGGPVRSRHGLVFLPRGDVGAAAGLDRLLVSGHGPAVAVPGGVTPVAVHAGSGFAYDQTITDLARTTDVATARWTATTLELPLQGSALEGPAWPWAPTAVPVVLIAAGGLLWALVARHRARGRTGATNAAERSAGTLRPQSSITDRCGRGRRRRLAALREGPEQGNRVAPGP</sequence>